<keyword evidence="7" id="KW-1185">Reference proteome</keyword>
<evidence type="ECO:0000256" key="1">
    <source>
        <dbReference type="ARBA" id="ARBA00022598"/>
    </source>
</evidence>
<dbReference type="PANTHER" id="PTHR36510">
    <property type="entry name" value="GLUTAMATE--CYSTEINE LIGASE 2-RELATED"/>
    <property type="match status" value="1"/>
</dbReference>
<dbReference type="EMBL" id="CP053085">
    <property type="protein sequence ID" value="QJR35390.1"/>
    <property type="molecule type" value="Genomic_DNA"/>
</dbReference>
<keyword evidence="2 4" id="KW-0547">Nucleotide-binding</keyword>
<keyword evidence="1 4" id="KW-0436">Ligase</keyword>
<dbReference type="EC" id="6.3.2.2" evidence="4"/>
<dbReference type="Proteomes" id="UP000500938">
    <property type="component" value="Chromosome"/>
</dbReference>
<sequence>MRAPSLTVGIEEEYQIIDPVTRDLTPGFDALVSSNDAQLADVKAELHQCQVEIGTKVCSSIAELRSELVKLRGLVIKAAGQHGLTIASAGTHPFSNWMNQEMTPKERYLGVKAELQDLAHRLLIFGTHVHVGIEDPEFRIDCLNAARYILPHILCLSTSSPFWFGRNTGLHSYRSIVFKNFPRTGVPRILNGWGDYADLVDTLVKTRSIPDGSKIWWDVRPHHIYPTLEFRACDVNTKVDEAVCIAAILQAVVAKMWKLRRDNMTFRVYAQDLIEENKWRAVRWGLGGKLIDFGKKEELPAPVLIRELVEWFLDDVLDELGTRKEVEYAFRILDEGSSAQRQLATYARTGDLRAVVDQLIRETAEGVCEPFLGPPLESANSREAAVPGSMPTPTAPLSAVRGQSVP</sequence>
<name>A0A6M4IL67_9BACT</name>
<evidence type="ECO:0000313" key="7">
    <source>
        <dbReference type="Proteomes" id="UP000500938"/>
    </source>
</evidence>
<organism evidence="6 7">
    <name type="scientific">Gemmatimonas groenlandica</name>
    <dbReference type="NCBI Taxonomy" id="2732249"/>
    <lineage>
        <taxon>Bacteria</taxon>
        <taxon>Pseudomonadati</taxon>
        <taxon>Gemmatimonadota</taxon>
        <taxon>Gemmatimonadia</taxon>
        <taxon>Gemmatimonadales</taxon>
        <taxon>Gemmatimonadaceae</taxon>
        <taxon>Gemmatimonas</taxon>
    </lineage>
</organism>
<comment type="function">
    <text evidence="4">ATP-dependent carboxylate-amine ligase which exhibits weak glutamate--cysteine ligase activity.</text>
</comment>
<evidence type="ECO:0000256" key="5">
    <source>
        <dbReference type="SAM" id="MobiDB-lite"/>
    </source>
</evidence>
<dbReference type="PANTHER" id="PTHR36510:SF1">
    <property type="entry name" value="GLUTAMATE--CYSTEINE LIGASE 2-RELATED"/>
    <property type="match status" value="1"/>
</dbReference>
<dbReference type="NCBIfam" id="NF010039">
    <property type="entry name" value="PRK13515.1"/>
    <property type="match status" value="1"/>
</dbReference>
<comment type="catalytic activity">
    <reaction evidence="4">
        <text>L-cysteine + L-glutamate + ATP = gamma-L-glutamyl-L-cysteine + ADP + phosphate + H(+)</text>
        <dbReference type="Rhea" id="RHEA:13285"/>
        <dbReference type="ChEBI" id="CHEBI:15378"/>
        <dbReference type="ChEBI" id="CHEBI:29985"/>
        <dbReference type="ChEBI" id="CHEBI:30616"/>
        <dbReference type="ChEBI" id="CHEBI:35235"/>
        <dbReference type="ChEBI" id="CHEBI:43474"/>
        <dbReference type="ChEBI" id="CHEBI:58173"/>
        <dbReference type="ChEBI" id="CHEBI:456216"/>
        <dbReference type="EC" id="6.3.2.2"/>
    </reaction>
</comment>
<dbReference type="KEGG" id="ggr:HKW67_07665"/>
<dbReference type="InterPro" id="IPR014746">
    <property type="entry name" value="Gln_synth/guanido_kin_cat_dom"/>
</dbReference>
<dbReference type="HAMAP" id="MF_01609">
    <property type="entry name" value="Glu_cys_ligase_2"/>
    <property type="match status" value="1"/>
</dbReference>
<dbReference type="RefSeq" id="WP_171224820.1">
    <property type="nucleotide sequence ID" value="NZ_CP053085.1"/>
</dbReference>
<evidence type="ECO:0000256" key="2">
    <source>
        <dbReference type="ARBA" id="ARBA00022741"/>
    </source>
</evidence>
<evidence type="ECO:0000256" key="3">
    <source>
        <dbReference type="ARBA" id="ARBA00022840"/>
    </source>
</evidence>
<evidence type="ECO:0000256" key="4">
    <source>
        <dbReference type="HAMAP-Rule" id="MF_01609"/>
    </source>
</evidence>
<dbReference type="AlphaFoldDB" id="A0A6M4IL67"/>
<accession>A0A6M4IL67</accession>
<dbReference type="Pfam" id="PF04107">
    <property type="entry name" value="GCS2"/>
    <property type="match status" value="1"/>
</dbReference>
<keyword evidence="3 4" id="KW-0067">ATP-binding</keyword>
<evidence type="ECO:0000313" key="6">
    <source>
        <dbReference type="EMBL" id="QJR35390.1"/>
    </source>
</evidence>
<dbReference type="SUPFAM" id="SSF55931">
    <property type="entry name" value="Glutamine synthetase/guanido kinase"/>
    <property type="match status" value="1"/>
</dbReference>
<dbReference type="InterPro" id="IPR006336">
    <property type="entry name" value="GCS2"/>
</dbReference>
<reference evidence="6 7" key="1">
    <citation type="submission" date="2020-05" db="EMBL/GenBank/DDBJ databases">
        <title>Complete genome sequence of Gemmatimonas greenlandica TET16.</title>
        <authorList>
            <person name="Zeng Y."/>
        </authorList>
    </citation>
    <scope>NUCLEOTIDE SEQUENCE [LARGE SCALE GENOMIC DNA]</scope>
    <source>
        <strain evidence="6 7">TET16</strain>
    </source>
</reference>
<proteinExistence type="inferred from homology"/>
<dbReference type="GO" id="GO:0042398">
    <property type="term" value="P:modified amino acid biosynthetic process"/>
    <property type="evidence" value="ECO:0007669"/>
    <property type="project" value="InterPro"/>
</dbReference>
<comment type="similarity">
    <text evidence="4">Belongs to the glutamate--cysteine ligase type 2 family. YbdK subfamily.</text>
</comment>
<protein>
    <recommendedName>
        <fullName evidence="4">Putative glutamate--cysteine ligase 2</fullName>
        <ecNumber evidence="4">6.3.2.2</ecNumber>
    </recommendedName>
    <alternativeName>
        <fullName evidence="4">Gamma-glutamylcysteine synthetase 2</fullName>
        <shortName evidence="4">GCS 2</shortName>
        <shortName evidence="4">Gamma-GCS 2</shortName>
    </alternativeName>
</protein>
<gene>
    <name evidence="6" type="ORF">HKW67_07665</name>
</gene>
<dbReference type="GO" id="GO:0005524">
    <property type="term" value="F:ATP binding"/>
    <property type="evidence" value="ECO:0007669"/>
    <property type="project" value="UniProtKB-KW"/>
</dbReference>
<dbReference type="Gene3D" id="3.30.590.20">
    <property type="match status" value="1"/>
</dbReference>
<dbReference type="NCBIfam" id="TIGR02050">
    <property type="entry name" value="gshA_cyan_rel"/>
    <property type="match status" value="1"/>
</dbReference>
<feature type="region of interest" description="Disordered" evidence="5">
    <location>
        <begin position="378"/>
        <end position="406"/>
    </location>
</feature>
<dbReference type="GO" id="GO:0004357">
    <property type="term" value="F:glutamate-cysteine ligase activity"/>
    <property type="evidence" value="ECO:0007669"/>
    <property type="project" value="UniProtKB-EC"/>
</dbReference>
<dbReference type="InterPro" id="IPR050141">
    <property type="entry name" value="GCL_type2/YbdK_subfam"/>
</dbReference>
<dbReference type="InterPro" id="IPR011793">
    <property type="entry name" value="YbdK"/>
</dbReference>